<evidence type="ECO:0000256" key="4">
    <source>
        <dbReference type="ARBA" id="ARBA00023002"/>
    </source>
</evidence>
<dbReference type="SUPFAM" id="SSF55124">
    <property type="entry name" value="Nitrite/Sulfite reductase N-terminal domain-like"/>
    <property type="match status" value="2"/>
</dbReference>
<evidence type="ECO:0000256" key="2">
    <source>
        <dbReference type="ARBA" id="ARBA00022617"/>
    </source>
</evidence>
<gene>
    <name evidence="9" type="ORF">GL4_0404</name>
</gene>
<dbReference type="Gene3D" id="3.90.480.10">
    <property type="entry name" value="Sulfite Reductase Hemoprotein,Domain 2"/>
    <property type="match status" value="1"/>
</dbReference>
<keyword evidence="6" id="KW-0411">Iron-sulfur</keyword>
<feature type="region of interest" description="Disordered" evidence="7">
    <location>
        <begin position="1"/>
        <end position="26"/>
    </location>
</feature>
<evidence type="ECO:0000256" key="6">
    <source>
        <dbReference type="ARBA" id="ARBA00023014"/>
    </source>
</evidence>
<dbReference type="SUPFAM" id="SSF56014">
    <property type="entry name" value="Nitrite and sulphite reductase 4Fe-4S domain-like"/>
    <property type="match status" value="1"/>
</dbReference>
<keyword evidence="1" id="KW-0004">4Fe-4S</keyword>
<dbReference type="PANTHER" id="PTHR32439:SF9">
    <property type="entry name" value="BLR3264 PROTEIN"/>
    <property type="match status" value="1"/>
</dbReference>
<dbReference type="PANTHER" id="PTHR32439">
    <property type="entry name" value="FERREDOXIN--NITRITE REDUCTASE, CHLOROPLASTIC"/>
    <property type="match status" value="1"/>
</dbReference>
<dbReference type="GO" id="GO:0046872">
    <property type="term" value="F:metal ion binding"/>
    <property type="evidence" value="ECO:0007669"/>
    <property type="project" value="UniProtKB-KW"/>
</dbReference>
<dbReference type="Pfam" id="PF03460">
    <property type="entry name" value="NIR_SIR_ferr"/>
    <property type="match status" value="1"/>
</dbReference>
<evidence type="ECO:0000256" key="1">
    <source>
        <dbReference type="ARBA" id="ARBA00022485"/>
    </source>
</evidence>
<dbReference type="InterPro" id="IPR045854">
    <property type="entry name" value="NO2/SO3_Rdtase_4Fe4S_sf"/>
</dbReference>
<evidence type="ECO:0000313" key="9">
    <source>
        <dbReference type="EMBL" id="BAQ15872.1"/>
    </source>
</evidence>
<dbReference type="RefSeq" id="WP_082025409.1">
    <property type="nucleotide sequence ID" value="NZ_AP014648.1"/>
</dbReference>
<dbReference type="STRING" id="1384459.GL4_0404"/>
<dbReference type="AlphaFoldDB" id="A0A0A8K063"/>
<keyword evidence="10" id="KW-1185">Reference proteome</keyword>
<keyword evidence="4" id="KW-0560">Oxidoreductase</keyword>
<dbReference type="InterPro" id="IPR036136">
    <property type="entry name" value="Nit/Sulf_reduc_fer-like_dom_sf"/>
</dbReference>
<evidence type="ECO:0000313" key="10">
    <source>
        <dbReference type="Proteomes" id="UP000031643"/>
    </source>
</evidence>
<sequence>MSEGQRQSDGLAVRRPRGACPRLSEPMETGDGLLARIVLSGPVPIDSFAALCAAARTHGNGLMEITARGSLQVRGLSESSAPRFAAAVEALDIPFDDHVPVVVSPLPAPRGGGFNPQEIASEIRRGIAKRALKLAPKVSVVVDDGGPISLDELGADVRLTLRESPSTPNVVVCLGGDGETAVPLGVTRPEHAGTVAVDVLAALAASGPDARARDIVEREGVERFLRAGGDSLDRTAIRSAPRLTESIGLHRLATGACAIGVALPFGQAQSLDLIALARIAGANGADWVALAPHRTLLLGPIGEMTAFALGTAADTLGFIVDARDARRRIAACAGAPACRSGHIPSRELAARIAERLPQGSFALHISGCSKGCAYPRPAPLTIVGTDEGARIIDGGSVRNLTADDMYTDDMIGQIARRVAAENENA</sequence>
<evidence type="ECO:0000256" key="7">
    <source>
        <dbReference type="SAM" id="MobiDB-lite"/>
    </source>
</evidence>
<evidence type="ECO:0000256" key="5">
    <source>
        <dbReference type="ARBA" id="ARBA00023004"/>
    </source>
</evidence>
<dbReference type="GO" id="GO:0051539">
    <property type="term" value="F:4 iron, 4 sulfur cluster binding"/>
    <property type="evidence" value="ECO:0007669"/>
    <property type="project" value="UniProtKB-KW"/>
</dbReference>
<dbReference type="GO" id="GO:0016491">
    <property type="term" value="F:oxidoreductase activity"/>
    <property type="evidence" value="ECO:0007669"/>
    <property type="project" value="UniProtKB-KW"/>
</dbReference>
<name>A0A0A8K063_9HYPH</name>
<evidence type="ECO:0000259" key="8">
    <source>
        <dbReference type="Pfam" id="PF03460"/>
    </source>
</evidence>
<organism evidence="9 10">
    <name type="scientific">Methyloceanibacter caenitepidi</name>
    <dbReference type="NCBI Taxonomy" id="1384459"/>
    <lineage>
        <taxon>Bacteria</taxon>
        <taxon>Pseudomonadati</taxon>
        <taxon>Pseudomonadota</taxon>
        <taxon>Alphaproteobacteria</taxon>
        <taxon>Hyphomicrobiales</taxon>
        <taxon>Hyphomicrobiaceae</taxon>
        <taxon>Methyloceanibacter</taxon>
    </lineage>
</organism>
<keyword evidence="5" id="KW-0408">Iron</keyword>
<reference evidence="9 10" key="1">
    <citation type="submission" date="2014-09" db="EMBL/GenBank/DDBJ databases">
        <title>Genome sequencing of Methyloceanibacter caenitepidi Gela4.</title>
        <authorList>
            <person name="Takeuchi M."/>
            <person name="Susumu S."/>
            <person name="Kamagata Y."/>
            <person name="Oshima K."/>
            <person name="Hattori M."/>
            <person name="Iwasaki W."/>
        </authorList>
    </citation>
    <scope>NUCLEOTIDE SEQUENCE [LARGE SCALE GENOMIC DNA]</scope>
    <source>
        <strain evidence="9 10">Gela4</strain>
    </source>
</reference>
<dbReference type="Proteomes" id="UP000031643">
    <property type="component" value="Chromosome"/>
</dbReference>
<dbReference type="InterPro" id="IPR012798">
    <property type="entry name" value="Cbl_synth_CobG-like"/>
</dbReference>
<evidence type="ECO:0000256" key="3">
    <source>
        <dbReference type="ARBA" id="ARBA00022723"/>
    </source>
</evidence>
<protein>
    <submittedName>
        <fullName evidence="9">Cobalamin biosynthesis protein CobG</fullName>
    </submittedName>
</protein>
<dbReference type="OrthoDB" id="7459360at2"/>
<dbReference type="EMBL" id="AP014648">
    <property type="protein sequence ID" value="BAQ15872.1"/>
    <property type="molecule type" value="Genomic_DNA"/>
</dbReference>
<dbReference type="NCBIfam" id="TIGR02435">
    <property type="entry name" value="CobG"/>
    <property type="match status" value="1"/>
</dbReference>
<dbReference type="InterPro" id="IPR051329">
    <property type="entry name" value="NIR_SIR_4Fe-4S"/>
</dbReference>
<dbReference type="InterPro" id="IPR005117">
    <property type="entry name" value="NiRdtase/SiRdtase_haem-b_fer"/>
</dbReference>
<dbReference type="Gene3D" id="3.30.413.10">
    <property type="entry name" value="Sulfite Reductase Hemoprotein, domain 1"/>
    <property type="match status" value="2"/>
</dbReference>
<proteinExistence type="predicted"/>
<accession>A0A0A8K063</accession>
<feature type="domain" description="Nitrite/Sulfite reductase ferredoxin-like" evidence="8">
    <location>
        <begin position="26"/>
        <end position="90"/>
    </location>
</feature>
<dbReference type="KEGG" id="mcg:GL4_0404"/>
<dbReference type="HOGENOM" id="CLU_015667_3_2_5"/>
<keyword evidence="3" id="KW-0479">Metal-binding</keyword>
<keyword evidence="2" id="KW-0349">Heme</keyword>